<dbReference type="AlphaFoldDB" id="A0A7C3RXE3"/>
<comment type="caution">
    <text evidence="3">The sequence shown here is derived from an EMBL/GenBank/DDBJ whole genome shotgun (WGS) entry which is preliminary data.</text>
</comment>
<organism evidence="3">
    <name type="scientific">Dictyoglomus thermophilum</name>
    <dbReference type="NCBI Taxonomy" id="14"/>
    <lineage>
        <taxon>Bacteria</taxon>
        <taxon>Pseudomonadati</taxon>
        <taxon>Dictyoglomota</taxon>
        <taxon>Dictyoglomia</taxon>
        <taxon>Dictyoglomales</taxon>
        <taxon>Dictyoglomaceae</taxon>
        <taxon>Dictyoglomus</taxon>
    </lineage>
</organism>
<dbReference type="PANTHER" id="PTHR42760">
    <property type="entry name" value="SHORT-CHAIN DEHYDROGENASES/REDUCTASES FAMILY MEMBER"/>
    <property type="match status" value="1"/>
</dbReference>
<dbReference type="InterPro" id="IPR002347">
    <property type="entry name" value="SDR_fam"/>
</dbReference>
<dbReference type="PROSITE" id="PS00061">
    <property type="entry name" value="ADH_SHORT"/>
    <property type="match status" value="1"/>
</dbReference>
<dbReference type="PRINTS" id="PR00080">
    <property type="entry name" value="SDRFAMILY"/>
</dbReference>
<comment type="similarity">
    <text evidence="1">Belongs to the short-chain dehydrogenases/reductases (SDR) family.</text>
</comment>
<dbReference type="InterPro" id="IPR020904">
    <property type="entry name" value="Sc_DH/Rdtase_CS"/>
</dbReference>
<dbReference type="EMBL" id="DTIN01000033">
    <property type="protein sequence ID" value="HFX14105.1"/>
    <property type="molecule type" value="Genomic_DNA"/>
</dbReference>
<name>A0A7C3RXE3_DICTH</name>
<evidence type="ECO:0000313" key="3">
    <source>
        <dbReference type="EMBL" id="HFX14105.1"/>
    </source>
</evidence>
<gene>
    <name evidence="3" type="ORF">ENW00_08185</name>
</gene>
<dbReference type="Gene3D" id="3.40.50.720">
    <property type="entry name" value="NAD(P)-binding Rossmann-like Domain"/>
    <property type="match status" value="1"/>
</dbReference>
<dbReference type="SUPFAM" id="SSF51735">
    <property type="entry name" value="NAD(P)-binding Rossmann-fold domains"/>
    <property type="match status" value="1"/>
</dbReference>
<dbReference type="GO" id="GO:0005975">
    <property type="term" value="P:carbohydrate metabolic process"/>
    <property type="evidence" value="ECO:0007669"/>
    <property type="project" value="UniProtKB-ARBA"/>
</dbReference>
<evidence type="ECO:0000256" key="2">
    <source>
        <dbReference type="ARBA" id="ARBA00023002"/>
    </source>
</evidence>
<dbReference type="PANTHER" id="PTHR42760:SF115">
    <property type="entry name" value="3-OXOACYL-[ACYL-CARRIER-PROTEIN] REDUCTASE FABG"/>
    <property type="match status" value="1"/>
</dbReference>
<proteinExistence type="inferred from homology"/>
<dbReference type="NCBIfam" id="NF006132">
    <property type="entry name" value="PRK08277.1"/>
    <property type="match status" value="1"/>
</dbReference>
<sequence length="276" mass="29505">MGYVEELFNIKDKVAFFTGGGGILASAISEGLGKAGAKIILTDINEQALMNQVEKLRSMGITAEGYIMNALDKKNVEEVAQKVKSTFGRVDILLNAAGGNIPEAVTSDKVTFWDLPVESIQKVVNINLFAGAIIPSQVFGKMMLENPDGGVIINFASMSSFRPLTRVVGYSAAKAAVANFTQWLAVYVAKEFSPKIRVNAIAPGFLITNQNRYLLLNEDGSLTPRGKAVIDHTPMGRFGEPEELIGTIIWLASPASSFVTGAIIPIDGGFNAFSGV</sequence>
<dbReference type="FunFam" id="3.40.50.720:FF:000240">
    <property type="entry name" value="SDR family oxidoreductase"/>
    <property type="match status" value="1"/>
</dbReference>
<evidence type="ECO:0000256" key="1">
    <source>
        <dbReference type="ARBA" id="ARBA00006484"/>
    </source>
</evidence>
<accession>A0A7C3RXE3</accession>
<dbReference type="GO" id="GO:0016616">
    <property type="term" value="F:oxidoreductase activity, acting on the CH-OH group of donors, NAD or NADP as acceptor"/>
    <property type="evidence" value="ECO:0007669"/>
    <property type="project" value="UniProtKB-ARBA"/>
</dbReference>
<dbReference type="Pfam" id="PF13561">
    <property type="entry name" value="adh_short_C2"/>
    <property type="match status" value="1"/>
</dbReference>
<dbReference type="InterPro" id="IPR036291">
    <property type="entry name" value="NAD(P)-bd_dom_sf"/>
</dbReference>
<reference evidence="3" key="1">
    <citation type="journal article" date="2020" name="mSystems">
        <title>Genome- and Community-Level Interaction Insights into Carbon Utilization and Element Cycling Functions of Hydrothermarchaeota in Hydrothermal Sediment.</title>
        <authorList>
            <person name="Zhou Z."/>
            <person name="Liu Y."/>
            <person name="Xu W."/>
            <person name="Pan J."/>
            <person name="Luo Z.H."/>
            <person name="Li M."/>
        </authorList>
    </citation>
    <scope>NUCLEOTIDE SEQUENCE [LARGE SCALE GENOMIC DNA]</scope>
    <source>
        <strain evidence="3">SpSt-81</strain>
    </source>
</reference>
<dbReference type="PRINTS" id="PR00081">
    <property type="entry name" value="GDHRDH"/>
</dbReference>
<keyword evidence="2" id="KW-0560">Oxidoreductase</keyword>
<protein>
    <submittedName>
        <fullName evidence="3">SDR family oxidoreductase</fullName>
    </submittedName>
</protein>